<comment type="caution">
    <text evidence="2">The sequence shown here is derived from an EMBL/GenBank/DDBJ whole genome shotgun (WGS) entry which is preliminary data.</text>
</comment>
<evidence type="ECO:0000313" key="2">
    <source>
        <dbReference type="EMBL" id="KAB5592397.1"/>
    </source>
</evidence>
<evidence type="ECO:0000256" key="1">
    <source>
        <dbReference type="SAM" id="MobiDB-lite"/>
    </source>
</evidence>
<feature type="region of interest" description="Disordered" evidence="1">
    <location>
        <begin position="137"/>
        <end position="168"/>
    </location>
</feature>
<reference evidence="2 3" key="1">
    <citation type="journal article" date="2019" name="Fungal Biol. Biotechnol.">
        <title>Draft genome sequence of fastidious pathogen Ceratobasidium theobromae, which causes vascular-streak dieback in Theobroma cacao.</title>
        <authorList>
            <person name="Ali S.S."/>
            <person name="Asman A."/>
            <person name="Shao J."/>
            <person name="Firmansyah A.P."/>
            <person name="Susilo A.W."/>
            <person name="Rosmana A."/>
            <person name="McMahon P."/>
            <person name="Junaid M."/>
            <person name="Guest D."/>
            <person name="Kheng T.Y."/>
            <person name="Meinhardt L.W."/>
            <person name="Bailey B.A."/>
        </authorList>
    </citation>
    <scope>NUCLEOTIDE SEQUENCE [LARGE SCALE GENOMIC DNA]</scope>
    <source>
        <strain evidence="2 3">CT2</strain>
    </source>
</reference>
<sequence length="306" mass="33808">MSSSIHVDCLFPNDAHKPECFYDMLGSPGRAGCFCDSQVTTQFETASGHDPLVDIFDTRVGTTHAMPASIATAQGYIGFSEPRILAEPHSVFKFEAVSPSLSTFTPSPLTEYEFDPTPYFNPIPLCTDLYSFESLSQQSTPQLTHTRQIPSPSSVGPVRRTRRSRKSRRAFDQDGFTIIMVTPEEASRPAGQRRSGKAKFSLQGRRGSPLMQENLSRKRCGSKRLDREPMADLTCVAYNLTGCHGQGSGFDLYAAHAQPVGAPTPMPPFPRFSTVNSAHIPELDLGPADVFDSPRMMFKQEPWTTY</sequence>
<dbReference type="EMBL" id="SSOP01000066">
    <property type="protein sequence ID" value="KAB5592397.1"/>
    <property type="molecule type" value="Genomic_DNA"/>
</dbReference>
<keyword evidence="3" id="KW-1185">Reference proteome</keyword>
<protein>
    <submittedName>
        <fullName evidence="2">Uncharacterized protein</fullName>
    </submittedName>
</protein>
<dbReference type="Proteomes" id="UP000383932">
    <property type="component" value="Unassembled WGS sequence"/>
</dbReference>
<dbReference type="AlphaFoldDB" id="A0A5N5QMA9"/>
<feature type="compositionally biased region" description="Polar residues" evidence="1">
    <location>
        <begin position="137"/>
        <end position="149"/>
    </location>
</feature>
<proteinExistence type="predicted"/>
<feature type="compositionally biased region" description="Basic residues" evidence="1">
    <location>
        <begin position="159"/>
        <end position="168"/>
    </location>
</feature>
<organism evidence="2 3">
    <name type="scientific">Ceratobasidium theobromae</name>
    <dbReference type="NCBI Taxonomy" id="1582974"/>
    <lineage>
        <taxon>Eukaryota</taxon>
        <taxon>Fungi</taxon>
        <taxon>Dikarya</taxon>
        <taxon>Basidiomycota</taxon>
        <taxon>Agaricomycotina</taxon>
        <taxon>Agaricomycetes</taxon>
        <taxon>Cantharellales</taxon>
        <taxon>Ceratobasidiaceae</taxon>
        <taxon>Ceratobasidium</taxon>
    </lineage>
</organism>
<accession>A0A5N5QMA9</accession>
<evidence type="ECO:0000313" key="3">
    <source>
        <dbReference type="Proteomes" id="UP000383932"/>
    </source>
</evidence>
<feature type="region of interest" description="Disordered" evidence="1">
    <location>
        <begin position="186"/>
        <end position="206"/>
    </location>
</feature>
<name>A0A5N5QMA9_9AGAM</name>
<gene>
    <name evidence="2" type="ORF">CTheo_4161</name>
</gene>